<comment type="caution">
    <text evidence="2">The sequence shown here is derived from an EMBL/GenBank/DDBJ whole genome shotgun (WGS) entry which is preliminary data.</text>
</comment>
<proteinExistence type="predicted"/>
<dbReference type="Proteomes" id="UP001208570">
    <property type="component" value="Unassembled WGS sequence"/>
</dbReference>
<evidence type="ECO:0000256" key="1">
    <source>
        <dbReference type="SAM" id="MobiDB-lite"/>
    </source>
</evidence>
<dbReference type="EMBL" id="JAODUP010001234">
    <property type="protein sequence ID" value="KAK2140836.1"/>
    <property type="molecule type" value="Genomic_DNA"/>
</dbReference>
<feature type="compositionally biased region" description="Basic and acidic residues" evidence="1">
    <location>
        <begin position="30"/>
        <end position="41"/>
    </location>
</feature>
<organism evidence="2 3">
    <name type="scientific">Paralvinella palmiformis</name>
    <dbReference type="NCBI Taxonomy" id="53620"/>
    <lineage>
        <taxon>Eukaryota</taxon>
        <taxon>Metazoa</taxon>
        <taxon>Spiralia</taxon>
        <taxon>Lophotrochozoa</taxon>
        <taxon>Annelida</taxon>
        <taxon>Polychaeta</taxon>
        <taxon>Sedentaria</taxon>
        <taxon>Canalipalpata</taxon>
        <taxon>Terebellida</taxon>
        <taxon>Terebelliformia</taxon>
        <taxon>Alvinellidae</taxon>
        <taxon>Paralvinella</taxon>
    </lineage>
</organism>
<keyword evidence="3" id="KW-1185">Reference proteome</keyword>
<sequence>MESSYRARESKVRIPEDGSDSDGNIATYRKNNDTSTDHGTMHDTDVAVELANRNTTFDSGIGVDWSKMNNMGSLCEHVTGSRGSMDVPDDVKSQS</sequence>
<evidence type="ECO:0000313" key="2">
    <source>
        <dbReference type="EMBL" id="KAK2140836.1"/>
    </source>
</evidence>
<reference evidence="2" key="1">
    <citation type="journal article" date="2023" name="Mol. Biol. Evol.">
        <title>Third-Generation Sequencing Reveals the Adaptive Role of the Epigenome in Three Deep-Sea Polychaetes.</title>
        <authorList>
            <person name="Perez M."/>
            <person name="Aroh O."/>
            <person name="Sun Y."/>
            <person name="Lan Y."/>
            <person name="Juniper S.K."/>
            <person name="Young C.R."/>
            <person name="Angers B."/>
            <person name="Qian P.Y."/>
        </authorList>
    </citation>
    <scope>NUCLEOTIDE SEQUENCE</scope>
    <source>
        <strain evidence="2">P08H-3</strain>
    </source>
</reference>
<protein>
    <submittedName>
        <fullName evidence="2">Uncharacterized protein</fullName>
    </submittedName>
</protein>
<dbReference type="AlphaFoldDB" id="A0AAD9ITT8"/>
<name>A0AAD9ITT8_9ANNE</name>
<evidence type="ECO:0000313" key="3">
    <source>
        <dbReference type="Proteomes" id="UP001208570"/>
    </source>
</evidence>
<feature type="region of interest" description="Disordered" evidence="1">
    <location>
        <begin position="1"/>
        <end position="41"/>
    </location>
</feature>
<accession>A0AAD9ITT8</accession>
<gene>
    <name evidence="2" type="ORF">LSH36_1234g00030</name>
</gene>
<feature type="compositionally biased region" description="Basic and acidic residues" evidence="1">
    <location>
        <begin position="1"/>
        <end position="16"/>
    </location>
</feature>